<dbReference type="Proteomes" id="UP000030680">
    <property type="component" value="Unassembled WGS sequence"/>
</dbReference>
<dbReference type="KEGG" id="gsl:Gasu_12170"/>
<dbReference type="AlphaFoldDB" id="M2Y690"/>
<reference evidence="2" key="1">
    <citation type="journal article" date="2013" name="Science">
        <title>Gene transfer from bacteria and archaea facilitated evolution of an extremophilic eukaryote.</title>
        <authorList>
            <person name="Schonknecht G."/>
            <person name="Chen W.H."/>
            <person name="Ternes C.M."/>
            <person name="Barbier G.G."/>
            <person name="Shrestha R.P."/>
            <person name="Stanke M."/>
            <person name="Brautigam A."/>
            <person name="Baker B.J."/>
            <person name="Banfield J.F."/>
            <person name="Garavito R.M."/>
            <person name="Carr K."/>
            <person name="Wilkerson C."/>
            <person name="Rensing S.A."/>
            <person name="Gagneul D."/>
            <person name="Dickenson N.E."/>
            <person name="Oesterhelt C."/>
            <person name="Lercher M.J."/>
            <person name="Weber A.P."/>
        </authorList>
    </citation>
    <scope>NUCLEOTIDE SEQUENCE [LARGE SCALE GENOMIC DNA]</scope>
    <source>
        <strain evidence="2">074W</strain>
    </source>
</reference>
<accession>M2Y690</accession>
<keyword evidence="2" id="KW-1185">Reference proteome</keyword>
<name>M2Y690_GALSU</name>
<gene>
    <name evidence="1" type="ORF">Gasu_12170</name>
</gene>
<dbReference type="OrthoDB" id="10361643at2759"/>
<organism evidence="1 2">
    <name type="scientific">Galdieria sulphuraria</name>
    <name type="common">Red alga</name>
    <dbReference type="NCBI Taxonomy" id="130081"/>
    <lineage>
        <taxon>Eukaryota</taxon>
        <taxon>Rhodophyta</taxon>
        <taxon>Bangiophyceae</taxon>
        <taxon>Galdieriales</taxon>
        <taxon>Galdieriaceae</taxon>
        <taxon>Galdieria</taxon>
    </lineage>
</organism>
<evidence type="ECO:0000313" key="2">
    <source>
        <dbReference type="Proteomes" id="UP000030680"/>
    </source>
</evidence>
<dbReference type="GeneID" id="17090181"/>
<dbReference type="Gramene" id="EME31543">
    <property type="protein sequence ID" value="EME31543"/>
    <property type="gene ID" value="Gasu_12170"/>
</dbReference>
<protein>
    <submittedName>
        <fullName evidence="1">Uncharacterized protein</fullName>
    </submittedName>
</protein>
<proteinExistence type="predicted"/>
<evidence type="ECO:0000313" key="1">
    <source>
        <dbReference type="EMBL" id="EME31543.1"/>
    </source>
</evidence>
<sequence>MTLSDEAKFLEWIDNLYSYLKNRSLSLSETLNIVANQWIEYFAKQHCPNISCATLSRLSHVSTLLLERCKQSSCLHTNNLILLRKVLAIWRNSCRSVDMRTFLMDSGFVDKLVSDLETLLEGEGLILVRVVLQLLANVTNDKRRPLCLWRNDTKTPHRFYQLLLMSAKKEYDRNPGDCTLLLAFNMLWNNQFCYLVTSESFVSLIDDNSFWSTFLGWIQHHFCSTRDHNCDGLYWLFVMMEKMAENDVLCKCLFGSNNHLANSKQLHMDHSECNVSMEDMTLFPFVSILRDALLVGEQSIVLSLSDICGFCMYFQHFCCHRIVDGSHVAWLELIAVILADHFSTSMPIYEKEYLVSVVDGCCYVLRLLQEDSSWMCLGDKIINNIL</sequence>
<dbReference type="EMBL" id="KB454491">
    <property type="protein sequence ID" value="EME31543.1"/>
    <property type="molecule type" value="Genomic_DNA"/>
</dbReference>
<dbReference type="RefSeq" id="XP_005708063.1">
    <property type="nucleotide sequence ID" value="XM_005708006.1"/>
</dbReference>